<dbReference type="AlphaFoldDB" id="A0AAV8VBP9"/>
<gene>
    <name evidence="11" type="ORF">NQ315_005955</name>
</gene>
<keyword evidence="3" id="KW-0551">Lipid droplet</keyword>
<dbReference type="CDD" id="cd14420">
    <property type="entry name" value="CUE_AUP1"/>
    <property type="match status" value="1"/>
</dbReference>
<keyword evidence="9" id="KW-0812">Transmembrane</keyword>
<evidence type="ECO:0000256" key="2">
    <source>
        <dbReference type="ARBA" id="ARBA00004502"/>
    </source>
</evidence>
<comment type="caution">
    <text evidence="11">The sequence shown here is derived from an EMBL/GenBank/DDBJ whole genome shotgun (WGS) entry which is preliminary data.</text>
</comment>
<evidence type="ECO:0000256" key="4">
    <source>
        <dbReference type="ARBA" id="ARBA00022824"/>
    </source>
</evidence>
<comment type="subcellular location">
    <subcellularLocation>
        <location evidence="1">Endoplasmic reticulum membrane</location>
        <topology evidence="1">Peripheral membrane protein</topology>
    </subcellularLocation>
    <subcellularLocation>
        <location evidence="2">Lipid droplet</location>
    </subcellularLocation>
</comment>
<feature type="transmembrane region" description="Helical" evidence="9">
    <location>
        <begin position="29"/>
        <end position="55"/>
    </location>
</feature>
<dbReference type="GO" id="GO:0005789">
    <property type="term" value="C:endoplasmic reticulum membrane"/>
    <property type="evidence" value="ECO:0007669"/>
    <property type="project" value="UniProtKB-SubCell"/>
</dbReference>
<evidence type="ECO:0000256" key="5">
    <source>
        <dbReference type="ARBA" id="ARBA00023136"/>
    </source>
</evidence>
<evidence type="ECO:0000256" key="1">
    <source>
        <dbReference type="ARBA" id="ARBA00004406"/>
    </source>
</evidence>
<reference evidence="11 12" key="1">
    <citation type="journal article" date="2023" name="Insect Mol. Biol.">
        <title>Genome sequencing provides insights into the evolution of gene families encoding plant cell wall-degrading enzymes in longhorned beetles.</title>
        <authorList>
            <person name="Shin N.R."/>
            <person name="Okamura Y."/>
            <person name="Kirsch R."/>
            <person name="Pauchet Y."/>
        </authorList>
    </citation>
    <scope>NUCLEOTIDE SEQUENCE [LARGE SCALE GENOMIC DNA]</scope>
    <source>
        <strain evidence="11">EAD_L_NR</strain>
    </source>
</reference>
<feature type="domain" description="CUE" evidence="10">
    <location>
        <begin position="288"/>
        <end position="330"/>
    </location>
</feature>
<evidence type="ECO:0000313" key="11">
    <source>
        <dbReference type="EMBL" id="KAJ8911422.1"/>
    </source>
</evidence>
<sequence length="405" mass="45576">TAANMSNIEIKHLFRINRLPASDVKLLLFILYLPFGLIFVLLRTILVLGLFVLGYTGITQKIFNKIATLAFGISVSIENPKKIENVDVYVSNALSILDHLAVSVATGAVSPGTKMSLEKVLGMSTYYFGSVTNFEAFKKNVCQFISEKKIPVYFAPEGKPTNGKALIKFKSYPFQLATKVQPICITIERPFLNISVTTLGSSYLSDVFFFMFSPLTNYRLQFLTPLEKQSYTDSEFAEIVRKSIATALKIDTVDYTSSELNEWEKRKMVEDQQRLEMQNSSRSVLNSELQRMSLQVREVLPHVPFTAVYNDLYTTRNVDNTITNILEGRVRFVPEQSTKPSTSSQSASSNLSGSAPSSSFLFNTAASSFAKSAFERSKSFKERKEQLIANARKRYIEKHNLNIPI</sequence>
<name>A0AAV8VBP9_9CUCU</name>
<evidence type="ECO:0000259" key="10">
    <source>
        <dbReference type="PROSITE" id="PS51140"/>
    </source>
</evidence>
<keyword evidence="12" id="KW-1185">Reference proteome</keyword>
<feature type="non-terminal residue" evidence="11">
    <location>
        <position position="1"/>
    </location>
</feature>
<dbReference type="PANTHER" id="PTHR15486">
    <property type="entry name" value="ANCIENT UBIQUITOUS PROTEIN"/>
    <property type="match status" value="1"/>
</dbReference>
<dbReference type="InterPro" id="IPR048056">
    <property type="entry name" value="AUP1_CUE"/>
</dbReference>
<dbReference type="SMART" id="SM00546">
    <property type="entry name" value="CUE"/>
    <property type="match status" value="1"/>
</dbReference>
<keyword evidence="5 9" id="KW-0472">Membrane</keyword>
<dbReference type="InterPro" id="IPR003892">
    <property type="entry name" value="CUE"/>
</dbReference>
<dbReference type="GO" id="GO:0043130">
    <property type="term" value="F:ubiquitin binding"/>
    <property type="evidence" value="ECO:0007669"/>
    <property type="project" value="InterPro"/>
</dbReference>
<evidence type="ECO:0000256" key="9">
    <source>
        <dbReference type="SAM" id="Phobius"/>
    </source>
</evidence>
<evidence type="ECO:0000256" key="8">
    <source>
        <dbReference type="ARBA" id="ARBA00035713"/>
    </source>
</evidence>
<evidence type="ECO:0000256" key="7">
    <source>
        <dbReference type="ARBA" id="ARBA00035685"/>
    </source>
</evidence>
<evidence type="ECO:0000256" key="3">
    <source>
        <dbReference type="ARBA" id="ARBA00022677"/>
    </source>
</evidence>
<proteinExistence type="inferred from homology"/>
<evidence type="ECO:0000256" key="6">
    <source>
        <dbReference type="ARBA" id="ARBA00035634"/>
    </source>
</evidence>
<dbReference type="PANTHER" id="PTHR15486:SF96">
    <property type="entry name" value="LIPID DROPLET-REGULATING VLDL ASSEMBLY FACTOR AUP1"/>
    <property type="match status" value="1"/>
</dbReference>
<dbReference type="Proteomes" id="UP001159042">
    <property type="component" value="Unassembled WGS sequence"/>
</dbReference>
<protein>
    <recommendedName>
        <fullName evidence="7">Lipid droplet-regulating VLDL assembly factor AUP1</fullName>
    </recommendedName>
    <alternativeName>
        <fullName evidence="8">Ancient ubiquitous protein 1</fullName>
    </alternativeName>
</protein>
<comment type="similarity">
    <text evidence="6">Belongs to the AUP1 family.</text>
</comment>
<dbReference type="PROSITE" id="PS51140">
    <property type="entry name" value="CUE"/>
    <property type="match status" value="1"/>
</dbReference>
<dbReference type="Gene3D" id="1.10.8.10">
    <property type="entry name" value="DNA helicase RuvA subunit, C-terminal domain"/>
    <property type="match status" value="1"/>
</dbReference>
<dbReference type="GO" id="GO:0005811">
    <property type="term" value="C:lipid droplet"/>
    <property type="evidence" value="ECO:0007669"/>
    <property type="project" value="UniProtKB-SubCell"/>
</dbReference>
<dbReference type="GO" id="GO:0036503">
    <property type="term" value="P:ERAD pathway"/>
    <property type="evidence" value="ECO:0007669"/>
    <property type="project" value="InterPro"/>
</dbReference>
<keyword evidence="9" id="KW-1133">Transmembrane helix</keyword>
<organism evidence="11 12">
    <name type="scientific">Exocentrus adspersus</name>
    <dbReference type="NCBI Taxonomy" id="1586481"/>
    <lineage>
        <taxon>Eukaryota</taxon>
        <taxon>Metazoa</taxon>
        <taxon>Ecdysozoa</taxon>
        <taxon>Arthropoda</taxon>
        <taxon>Hexapoda</taxon>
        <taxon>Insecta</taxon>
        <taxon>Pterygota</taxon>
        <taxon>Neoptera</taxon>
        <taxon>Endopterygota</taxon>
        <taxon>Coleoptera</taxon>
        <taxon>Polyphaga</taxon>
        <taxon>Cucujiformia</taxon>
        <taxon>Chrysomeloidea</taxon>
        <taxon>Cerambycidae</taxon>
        <taxon>Lamiinae</taxon>
        <taxon>Acanthocinini</taxon>
        <taxon>Exocentrus</taxon>
    </lineage>
</organism>
<accession>A0AAV8VBP9</accession>
<dbReference type="EMBL" id="JANEYG010000193">
    <property type="protein sequence ID" value="KAJ8911422.1"/>
    <property type="molecule type" value="Genomic_DNA"/>
</dbReference>
<evidence type="ECO:0000313" key="12">
    <source>
        <dbReference type="Proteomes" id="UP001159042"/>
    </source>
</evidence>
<keyword evidence="4" id="KW-0256">Endoplasmic reticulum</keyword>